<dbReference type="Proteomes" id="UP000580250">
    <property type="component" value="Unassembled WGS sequence"/>
</dbReference>
<dbReference type="OrthoDB" id="65434at2759"/>
<protein>
    <submittedName>
        <fullName evidence="1">Uncharacterized protein</fullName>
    </submittedName>
</protein>
<proteinExistence type="predicted"/>
<accession>A0A6V7UUW0</accession>
<evidence type="ECO:0000313" key="1">
    <source>
        <dbReference type="EMBL" id="CAD2164906.1"/>
    </source>
</evidence>
<organism evidence="1 2">
    <name type="scientific">Meloidogyne enterolobii</name>
    <name type="common">Root-knot nematode worm</name>
    <name type="synonym">Meloidogyne mayaguensis</name>
    <dbReference type="NCBI Taxonomy" id="390850"/>
    <lineage>
        <taxon>Eukaryota</taxon>
        <taxon>Metazoa</taxon>
        <taxon>Ecdysozoa</taxon>
        <taxon>Nematoda</taxon>
        <taxon>Chromadorea</taxon>
        <taxon>Rhabditida</taxon>
        <taxon>Tylenchina</taxon>
        <taxon>Tylenchomorpha</taxon>
        <taxon>Tylenchoidea</taxon>
        <taxon>Meloidogynidae</taxon>
        <taxon>Meloidogyninae</taxon>
        <taxon>Meloidogyne</taxon>
    </lineage>
</organism>
<gene>
    <name evidence="1" type="ORF">MENT_LOCUS16836</name>
</gene>
<dbReference type="Gene3D" id="3.90.1150.10">
    <property type="entry name" value="Aspartate Aminotransferase, domain 1"/>
    <property type="match status" value="1"/>
</dbReference>
<dbReference type="EMBL" id="CAJEWN010000106">
    <property type="protein sequence ID" value="CAD2164906.1"/>
    <property type="molecule type" value="Genomic_DNA"/>
</dbReference>
<name>A0A6V7UUW0_MELEN</name>
<evidence type="ECO:0000313" key="2">
    <source>
        <dbReference type="Proteomes" id="UP000580250"/>
    </source>
</evidence>
<dbReference type="InterPro" id="IPR015422">
    <property type="entry name" value="PyrdxlP-dep_Trfase_small"/>
</dbReference>
<dbReference type="AlphaFoldDB" id="A0A6V7UUW0"/>
<comment type="caution">
    <text evidence="1">The sequence shown here is derived from an EMBL/GenBank/DDBJ whole genome shotgun (WGS) entry which is preliminary data.</text>
</comment>
<sequence length="51" mass="5923">MTQSRVRICISAAHTKEMLDKLLKNIDEVGDISRTKHSNKSEFYKSIEAIW</sequence>
<reference evidence="1 2" key="1">
    <citation type="submission" date="2020-08" db="EMBL/GenBank/DDBJ databases">
        <authorList>
            <person name="Koutsovoulos G."/>
            <person name="Danchin GJ E."/>
        </authorList>
    </citation>
    <scope>NUCLEOTIDE SEQUENCE [LARGE SCALE GENOMIC DNA]</scope>
</reference>